<dbReference type="PANTHER" id="PTHR11787">
    <property type="entry name" value="RAB GDP-DISSOCIATION INHIBITOR"/>
    <property type="match status" value="1"/>
</dbReference>
<dbReference type="GO" id="GO:0007264">
    <property type="term" value="P:small GTPase-mediated signal transduction"/>
    <property type="evidence" value="ECO:0007669"/>
    <property type="project" value="InterPro"/>
</dbReference>
<dbReference type="InterPro" id="IPR036188">
    <property type="entry name" value="FAD/NAD-bd_sf"/>
</dbReference>
<dbReference type="GO" id="GO:0015031">
    <property type="term" value="P:protein transport"/>
    <property type="evidence" value="ECO:0007669"/>
    <property type="project" value="InterPro"/>
</dbReference>
<dbReference type="Pfam" id="PF00996">
    <property type="entry name" value="GDI"/>
    <property type="match status" value="1"/>
</dbReference>
<evidence type="ECO:0000256" key="1">
    <source>
        <dbReference type="ARBA" id="ARBA00005593"/>
    </source>
</evidence>
<dbReference type="PRINTS" id="PR00891">
    <property type="entry name" value="RABGDIREP"/>
</dbReference>
<dbReference type="InterPro" id="IPR000806">
    <property type="entry name" value="RabGDI"/>
</dbReference>
<dbReference type="SUPFAM" id="SSF51905">
    <property type="entry name" value="FAD/NAD(P)-binding domain"/>
    <property type="match status" value="2"/>
</dbReference>
<dbReference type="Gene3D" id="1.10.405.10">
    <property type="entry name" value="Guanine Nucleotide Dissociation Inhibitor, domain 1"/>
    <property type="match status" value="1"/>
</dbReference>
<dbReference type="AlphaFoldDB" id="A0A7S0HWU8"/>
<accession>A0A7S0HWU8</accession>
<proteinExistence type="inferred from homology"/>
<sequence length="476" mass="51808">MEDWRSAFAEEWDAVVLGTGMKECLLSGLLSVAGKKVLHVDRNNYYGGASASLDIQQLFSKFAGAEEPSEAELGKLRDYAVDMVPKFIMAGGQLVKVLIHTGVANYMEFKPVDGSYVYRKGAAGGKIFKVPTTPKEAMKSGLLGMVEKGRMAQFTAWVDSVKLEDRATWCSKGMTGSTKLALDTMSGAEFFKFWKLDPSTTEFLTHACALYRDEGYMSRPAYEIVERMKLYLDSMLRFPGMTSPYLYTLYGLGELPQAFARLAAVHGGTYMLNRDLEGVPVFGPGDLTVEYEGGVACGIKVQEVVARTKVVIADPSYFPQLCVPVGKVVRAIALLNEPVAGADDCDSFQVIFPAAQVARKNDLYLFCCGAGHKVAPQGRYVAFLSTTVETSVEGESAQQTAARELAAGLQMLGSATRIFFDVTDLMKPAKDGTADKVFLSESFDATTHFETAITDVLAMYKRISGADLVLTDGPQQ</sequence>
<evidence type="ECO:0000313" key="3">
    <source>
        <dbReference type="EMBL" id="CAD8504205.1"/>
    </source>
</evidence>
<dbReference type="GO" id="GO:0005737">
    <property type="term" value="C:cytoplasm"/>
    <property type="evidence" value="ECO:0007669"/>
    <property type="project" value="TreeGrafter"/>
</dbReference>
<name>A0A7S0HWU8_9EUKA</name>
<reference evidence="3" key="1">
    <citation type="submission" date="2021-01" db="EMBL/GenBank/DDBJ databases">
        <authorList>
            <person name="Corre E."/>
            <person name="Pelletier E."/>
            <person name="Niang G."/>
            <person name="Scheremetjew M."/>
            <person name="Finn R."/>
            <person name="Kale V."/>
            <person name="Holt S."/>
            <person name="Cochrane G."/>
            <person name="Meng A."/>
            <person name="Brown T."/>
            <person name="Cohen L."/>
        </authorList>
    </citation>
    <scope>NUCLEOTIDE SEQUENCE</scope>
    <source>
        <strain evidence="3">CCMP1374</strain>
    </source>
</reference>
<gene>
    <name evidence="3" type="ORF">PANT1444_LOCUS17475</name>
</gene>
<evidence type="ECO:0000256" key="2">
    <source>
        <dbReference type="RuleBase" id="RU363124"/>
    </source>
</evidence>
<protein>
    <recommendedName>
        <fullName evidence="2">Rab GDP dissociation inhibitor</fullName>
    </recommendedName>
</protein>
<dbReference type="EMBL" id="HBEP01030978">
    <property type="protein sequence ID" value="CAD8504205.1"/>
    <property type="molecule type" value="Transcribed_RNA"/>
</dbReference>
<dbReference type="GO" id="GO:0005093">
    <property type="term" value="F:Rab GDP-dissociation inhibitor activity"/>
    <property type="evidence" value="ECO:0007669"/>
    <property type="project" value="InterPro"/>
</dbReference>
<organism evidence="3">
    <name type="scientific">Phaeocystis antarctica</name>
    <dbReference type="NCBI Taxonomy" id="33657"/>
    <lineage>
        <taxon>Eukaryota</taxon>
        <taxon>Haptista</taxon>
        <taxon>Haptophyta</taxon>
        <taxon>Prymnesiophyceae</taxon>
        <taxon>Phaeocystales</taxon>
        <taxon>Phaeocystaceae</taxon>
        <taxon>Phaeocystis</taxon>
    </lineage>
</organism>
<comment type="similarity">
    <text evidence="1 2">Belongs to the Rab GDI family.</text>
</comment>
<dbReference type="PRINTS" id="PR00892">
    <property type="entry name" value="RABGDI"/>
</dbReference>
<dbReference type="SUPFAM" id="SSF54373">
    <property type="entry name" value="FAD-linked reductases, C-terminal domain"/>
    <property type="match status" value="1"/>
</dbReference>
<dbReference type="InterPro" id="IPR018203">
    <property type="entry name" value="GDP_dissociation_inhibitor"/>
</dbReference>
<dbReference type="PANTHER" id="PTHR11787:SF8">
    <property type="entry name" value="RAB GDP DISSOCIATION INHIBITOR"/>
    <property type="match status" value="1"/>
</dbReference>
<dbReference type="Gene3D" id="3.50.50.60">
    <property type="entry name" value="FAD/NAD(P)-binding domain"/>
    <property type="match status" value="1"/>
</dbReference>
<dbReference type="GO" id="GO:0016192">
    <property type="term" value="P:vesicle-mediated transport"/>
    <property type="evidence" value="ECO:0007669"/>
    <property type="project" value="TreeGrafter"/>
</dbReference>
<dbReference type="Gene3D" id="3.30.519.10">
    <property type="entry name" value="Guanine Nucleotide Dissociation Inhibitor, domain 2"/>
    <property type="match status" value="1"/>
</dbReference>